<evidence type="ECO:0000256" key="11">
    <source>
        <dbReference type="RuleBase" id="RU362081"/>
    </source>
</evidence>
<dbReference type="GO" id="GO:0016887">
    <property type="term" value="F:ATP hydrolysis activity"/>
    <property type="evidence" value="ECO:0007669"/>
    <property type="project" value="InterPro"/>
</dbReference>
<dbReference type="PANTHER" id="PTHR43520">
    <property type="entry name" value="ATP7, ISOFORM B"/>
    <property type="match status" value="1"/>
</dbReference>
<dbReference type="InterPro" id="IPR023298">
    <property type="entry name" value="ATPase_P-typ_TM_dom_sf"/>
</dbReference>
<keyword evidence="3 11" id="KW-1003">Cell membrane</keyword>
<dbReference type="OrthoDB" id="9760802at2"/>
<dbReference type="NCBIfam" id="TIGR01525">
    <property type="entry name" value="ATPase-IB_hvy"/>
    <property type="match status" value="1"/>
</dbReference>
<dbReference type="SFLD" id="SFLDF00027">
    <property type="entry name" value="p-type_atpase"/>
    <property type="match status" value="1"/>
</dbReference>
<reference evidence="13 14" key="2">
    <citation type="journal article" date="2014" name="Genome Announc.">
        <title>Complete Genome Sequence of Coprothermobacter proteolyticus DSM 5265.</title>
        <authorList>
            <person name="Alexiev A."/>
            <person name="Coil D.A."/>
            <person name="Badger J.H."/>
            <person name="Enticknap J."/>
            <person name="Ward N."/>
            <person name="Robb F.T."/>
            <person name="Eisen J.A."/>
        </authorList>
    </citation>
    <scope>NUCLEOTIDE SEQUENCE [LARGE SCALE GENOMIC DNA]</scope>
    <source>
        <strain evidence="14">ATCC 35245 / DSM 5265 / OCM 4 / BT</strain>
    </source>
</reference>
<dbReference type="Pfam" id="PF00702">
    <property type="entry name" value="Hydrolase"/>
    <property type="match status" value="1"/>
</dbReference>
<evidence type="ECO:0000256" key="10">
    <source>
        <dbReference type="ARBA" id="ARBA00023136"/>
    </source>
</evidence>
<accession>B5Y9W2</accession>
<dbReference type="EMBL" id="CP001145">
    <property type="protein sequence ID" value="ACI18227.1"/>
    <property type="molecule type" value="Genomic_DNA"/>
</dbReference>
<dbReference type="InterPro" id="IPR036412">
    <property type="entry name" value="HAD-like_sf"/>
</dbReference>
<dbReference type="STRING" id="309798.COPRO5265_1253"/>
<dbReference type="FunFam" id="3.30.70.100:FF:000001">
    <property type="entry name" value="ATPase copper transporting beta"/>
    <property type="match status" value="1"/>
</dbReference>
<evidence type="ECO:0000256" key="3">
    <source>
        <dbReference type="ARBA" id="ARBA00022475"/>
    </source>
</evidence>
<dbReference type="PRINTS" id="PR00943">
    <property type="entry name" value="CUATPASE"/>
</dbReference>
<evidence type="ECO:0000256" key="8">
    <source>
        <dbReference type="ARBA" id="ARBA00022967"/>
    </source>
</evidence>
<dbReference type="Pfam" id="PF00122">
    <property type="entry name" value="E1-E2_ATPase"/>
    <property type="match status" value="1"/>
</dbReference>
<dbReference type="InterPro" id="IPR006121">
    <property type="entry name" value="HMA_dom"/>
</dbReference>
<dbReference type="CDD" id="cd02094">
    <property type="entry name" value="P-type_ATPase_Cu-like"/>
    <property type="match status" value="1"/>
</dbReference>
<dbReference type="Gene3D" id="3.30.70.100">
    <property type="match status" value="1"/>
</dbReference>
<dbReference type="SFLD" id="SFLDS00003">
    <property type="entry name" value="Haloacid_Dehalogenase"/>
    <property type="match status" value="1"/>
</dbReference>
<protein>
    <submittedName>
        <fullName evidence="13">Copper-translocating P-type ATPase</fullName>
        <ecNumber evidence="13">3.6.3.4</ecNumber>
    </submittedName>
</protein>
<evidence type="ECO:0000256" key="5">
    <source>
        <dbReference type="ARBA" id="ARBA00022723"/>
    </source>
</evidence>
<dbReference type="PROSITE" id="PS50846">
    <property type="entry name" value="HMA_2"/>
    <property type="match status" value="1"/>
</dbReference>
<keyword evidence="14" id="KW-1185">Reference proteome</keyword>
<evidence type="ECO:0000313" key="13">
    <source>
        <dbReference type="EMBL" id="ACI18227.1"/>
    </source>
</evidence>
<evidence type="ECO:0000256" key="1">
    <source>
        <dbReference type="ARBA" id="ARBA00004651"/>
    </source>
</evidence>
<dbReference type="InterPro" id="IPR018303">
    <property type="entry name" value="ATPase_P-typ_P_site"/>
</dbReference>
<feature type="transmembrane region" description="Helical" evidence="11">
    <location>
        <begin position="325"/>
        <end position="351"/>
    </location>
</feature>
<dbReference type="PROSITE" id="PS00154">
    <property type="entry name" value="ATPASE_E1_E2"/>
    <property type="match status" value="1"/>
</dbReference>
<reference evidence="14" key="1">
    <citation type="submission" date="2008-08" db="EMBL/GenBank/DDBJ databases">
        <title>The complete genome sequence of Coprothermobacter proteolyticus strain ATCC 5245 / DSM 5265 / BT.</title>
        <authorList>
            <person name="Dodson R.J."/>
            <person name="Durkin A.S."/>
            <person name="Wu M."/>
            <person name="Eisen J."/>
            <person name="Sutton G."/>
        </authorList>
    </citation>
    <scope>NUCLEOTIDE SEQUENCE [LARGE SCALE GENOMIC DNA]</scope>
    <source>
        <strain evidence="14">ATCC 35245 / DSM 5265 / OCM 4 / BT</strain>
    </source>
</reference>
<name>B5Y9W2_COPPD</name>
<dbReference type="InterPro" id="IPR036163">
    <property type="entry name" value="HMA_dom_sf"/>
</dbReference>
<comment type="similarity">
    <text evidence="2 11">Belongs to the cation transport ATPase (P-type) (TC 3.A.3) family. Type IB subfamily.</text>
</comment>
<dbReference type="GO" id="GO:0005507">
    <property type="term" value="F:copper ion binding"/>
    <property type="evidence" value="ECO:0007669"/>
    <property type="project" value="TreeGrafter"/>
</dbReference>
<dbReference type="FunFam" id="2.70.150.10:FF:000020">
    <property type="entry name" value="Copper-exporting P-type ATPase A"/>
    <property type="match status" value="1"/>
</dbReference>
<dbReference type="GO" id="GO:0060003">
    <property type="term" value="P:copper ion export"/>
    <property type="evidence" value="ECO:0007669"/>
    <property type="project" value="UniProtKB-ARBA"/>
</dbReference>
<evidence type="ECO:0000256" key="7">
    <source>
        <dbReference type="ARBA" id="ARBA00022840"/>
    </source>
</evidence>
<comment type="subcellular location">
    <subcellularLocation>
        <location evidence="1">Cell membrane</location>
        <topology evidence="1">Multi-pass membrane protein</topology>
    </subcellularLocation>
</comment>
<dbReference type="GO" id="GO:0055070">
    <property type="term" value="P:copper ion homeostasis"/>
    <property type="evidence" value="ECO:0007669"/>
    <property type="project" value="TreeGrafter"/>
</dbReference>
<dbReference type="HOGENOM" id="CLU_001771_11_2_9"/>
<dbReference type="InterPro" id="IPR008250">
    <property type="entry name" value="ATPase_P-typ_transduc_dom_A_sf"/>
</dbReference>
<dbReference type="Gene3D" id="3.40.1110.10">
    <property type="entry name" value="Calcium-transporting ATPase, cytoplasmic domain N"/>
    <property type="match status" value="1"/>
</dbReference>
<dbReference type="InterPro" id="IPR023299">
    <property type="entry name" value="ATPase_P-typ_cyto_dom_N"/>
</dbReference>
<organism evidence="13 14">
    <name type="scientific">Coprothermobacter proteolyticus (strain ATCC 35245 / DSM 5265 / OCM 4 / BT)</name>
    <dbReference type="NCBI Taxonomy" id="309798"/>
    <lineage>
        <taxon>Bacteria</taxon>
        <taxon>Pseudomonadati</taxon>
        <taxon>Coprothermobacterota</taxon>
        <taxon>Coprothermobacteria</taxon>
        <taxon>Coprothermobacterales</taxon>
        <taxon>Coprothermobacteraceae</taxon>
        <taxon>Coprothermobacter</taxon>
    </lineage>
</organism>
<dbReference type="eggNOG" id="COG2217">
    <property type="taxonomic scope" value="Bacteria"/>
</dbReference>
<dbReference type="SUPFAM" id="SSF81665">
    <property type="entry name" value="Calcium ATPase, transmembrane domain M"/>
    <property type="match status" value="1"/>
</dbReference>
<keyword evidence="6 11" id="KW-0547">Nucleotide-binding</keyword>
<dbReference type="PROSITE" id="PS01229">
    <property type="entry name" value="COF_2"/>
    <property type="match status" value="1"/>
</dbReference>
<dbReference type="SUPFAM" id="SSF56784">
    <property type="entry name" value="HAD-like"/>
    <property type="match status" value="1"/>
</dbReference>
<feature type="transmembrane region" description="Helical" evidence="11">
    <location>
        <begin position="170"/>
        <end position="188"/>
    </location>
</feature>
<gene>
    <name evidence="13" type="ordered locus">COPRO5265_1253</name>
</gene>
<dbReference type="AlphaFoldDB" id="B5Y9W2"/>
<keyword evidence="7 11" id="KW-0067">ATP-binding</keyword>
<dbReference type="KEGG" id="cpo:COPRO5265_1253"/>
<evidence type="ECO:0000256" key="4">
    <source>
        <dbReference type="ARBA" id="ARBA00022692"/>
    </source>
</evidence>
<keyword evidence="5 11" id="KW-0479">Metal-binding</keyword>
<dbReference type="InterPro" id="IPR017969">
    <property type="entry name" value="Heavy-metal-associated_CS"/>
</dbReference>
<feature type="transmembrane region" description="Helical" evidence="11">
    <location>
        <begin position="87"/>
        <end position="109"/>
    </location>
</feature>
<dbReference type="GO" id="GO:0005524">
    <property type="term" value="F:ATP binding"/>
    <property type="evidence" value="ECO:0007669"/>
    <property type="project" value="UniProtKB-UniRule"/>
</dbReference>
<dbReference type="GO" id="GO:0005886">
    <property type="term" value="C:plasma membrane"/>
    <property type="evidence" value="ECO:0007669"/>
    <property type="project" value="UniProtKB-SubCell"/>
</dbReference>
<dbReference type="RefSeq" id="WP_012544877.1">
    <property type="nucleotide sequence ID" value="NC_011295.1"/>
</dbReference>
<evidence type="ECO:0000256" key="9">
    <source>
        <dbReference type="ARBA" id="ARBA00022989"/>
    </source>
</evidence>
<keyword evidence="9 11" id="KW-1133">Transmembrane helix</keyword>
<sequence length="726" mass="78173">MAKKKAVVEVRGMSCASCVNTVKTAIAHTPGVVSVEVNLATDQAFIEYEEEKVDLVEIAKNVSKVGYALDIEQAKTNEELQRIKEQFIASTLFMVPVTILMVMHMSGIMFPNMELLQLILSALAVATAGQETVSRAFKALFHGQWTMDVLVASGIVMAVLSGAISLVYPSVYSFASVGAMILFFNLLGKYLESSAKKRAAKSIRALLDLRPQTARIIVDGIEVEIPVQQLDPGDIMVVRPGERIPTDGILLEGECYVDESMISGESMPVQKNIGDSVIGGSINLGSPIKVKATRVGEDTFLSHLIDLVQQAQAARMPIQDNLDKVIAIFVPAVISLAVFTFIFWLAFPGLAANVNNYLSSILPWVPKGLTGFSLAAFASIATLVIACPCALGLATPTAVIVASGLAAKHGAYFKDGSAFQRLASVNTVVFDKTGTLTTGKPTVRRIVAFEENAEQLMYSMAKQSQHPLSRAIVAYFEENKKMDSALQLENVKETPGLGVLATFSGKTYSLGKPKRRQDVQQFIDPTDSTVALYDETDQVLLAVCALYDPVREDAAMAIEELKAMGIEPVLLSGDREEVVKAVATAVGIKTFKANALPEDKLDFIKRLKAEQPESIIAMVGDGINDAPALRLADVGIAMGSGTDVAIESGDVVIYKTDIGTIVKTVKIAKATAKKISQNLFWAFFYNLLALPLAMMGAIHPVIAEIAMAFSSVNVVTNSLRLNRIKL</sequence>
<evidence type="ECO:0000256" key="6">
    <source>
        <dbReference type="ARBA" id="ARBA00022741"/>
    </source>
</evidence>
<evidence type="ECO:0000313" key="14">
    <source>
        <dbReference type="Proteomes" id="UP000001732"/>
    </source>
</evidence>
<dbReference type="EC" id="3.6.3.4" evidence="13"/>
<feature type="transmembrane region" description="Helical" evidence="11">
    <location>
        <begin position="371"/>
        <end position="394"/>
    </location>
</feature>
<dbReference type="InterPro" id="IPR023214">
    <property type="entry name" value="HAD_sf"/>
</dbReference>
<dbReference type="InterPro" id="IPR027256">
    <property type="entry name" value="P-typ_ATPase_IB"/>
</dbReference>
<feature type="domain" description="HMA" evidence="12">
    <location>
        <begin position="4"/>
        <end position="70"/>
    </location>
</feature>
<dbReference type="PANTHER" id="PTHR43520:SF8">
    <property type="entry name" value="P-TYPE CU(+) TRANSPORTER"/>
    <property type="match status" value="1"/>
</dbReference>
<dbReference type="Pfam" id="PF00403">
    <property type="entry name" value="HMA"/>
    <property type="match status" value="1"/>
</dbReference>
<evidence type="ECO:0000259" key="12">
    <source>
        <dbReference type="PROSITE" id="PS50846"/>
    </source>
</evidence>
<proteinExistence type="inferred from homology"/>
<dbReference type="SUPFAM" id="SSF81653">
    <property type="entry name" value="Calcium ATPase, transduction domain A"/>
    <property type="match status" value="1"/>
</dbReference>
<feature type="transmembrane region" description="Helical" evidence="11">
    <location>
        <begin position="679"/>
        <end position="702"/>
    </location>
</feature>
<keyword evidence="10 11" id="KW-0472">Membrane</keyword>
<dbReference type="InterPro" id="IPR059000">
    <property type="entry name" value="ATPase_P-type_domA"/>
</dbReference>
<dbReference type="CDD" id="cd00371">
    <property type="entry name" value="HMA"/>
    <property type="match status" value="1"/>
</dbReference>
<keyword evidence="4 11" id="KW-0812">Transmembrane</keyword>
<dbReference type="SFLD" id="SFLDG00002">
    <property type="entry name" value="C1.7:_P-type_atpase_like"/>
    <property type="match status" value="1"/>
</dbReference>
<dbReference type="NCBIfam" id="TIGR01494">
    <property type="entry name" value="ATPase_P-type"/>
    <property type="match status" value="2"/>
</dbReference>
<dbReference type="SUPFAM" id="SSF55008">
    <property type="entry name" value="HMA, heavy metal-associated domain"/>
    <property type="match status" value="1"/>
</dbReference>
<dbReference type="PRINTS" id="PR00119">
    <property type="entry name" value="CATATPASE"/>
</dbReference>
<keyword evidence="13" id="KW-0378">Hydrolase</keyword>
<evidence type="ECO:0000256" key="2">
    <source>
        <dbReference type="ARBA" id="ARBA00006024"/>
    </source>
</evidence>
<dbReference type="GO" id="GO:0043682">
    <property type="term" value="F:P-type divalent copper transporter activity"/>
    <property type="evidence" value="ECO:0007669"/>
    <property type="project" value="TreeGrafter"/>
</dbReference>
<dbReference type="InterPro" id="IPR001757">
    <property type="entry name" value="P_typ_ATPase"/>
</dbReference>
<dbReference type="Gene3D" id="2.70.150.10">
    <property type="entry name" value="Calcium-transporting ATPase, cytoplasmic transduction domain A"/>
    <property type="match status" value="1"/>
</dbReference>
<dbReference type="PROSITE" id="PS01047">
    <property type="entry name" value="HMA_1"/>
    <property type="match status" value="1"/>
</dbReference>
<dbReference type="Gene3D" id="3.40.50.1000">
    <property type="entry name" value="HAD superfamily/HAD-like"/>
    <property type="match status" value="1"/>
</dbReference>
<keyword evidence="8" id="KW-1278">Translocase</keyword>
<dbReference type="Proteomes" id="UP000001732">
    <property type="component" value="Chromosome"/>
</dbReference>
<dbReference type="InterPro" id="IPR044492">
    <property type="entry name" value="P_typ_ATPase_HD_dom"/>
</dbReference>